<dbReference type="CDD" id="cd00077">
    <property type="entry name" value="HDc"/>
    <property type="match status" value="1"/>
</dbReference>
<dbReference type="RefSeq" id="WP_205134153.1">
    <property type="nucleotide sequence ID" value="NZ_JACSNT010000013.1"/>
</dbReference>
<dbReference type="InterPro" id="IPR003607">
    <property type="entry name" value="HD/PDEase_dom"/>
</dbReference>
<protein>
    <recommendedName>
        <fullName evidence="2">Deoxyguanosinetriphosphate triphosphohydrolase-like protein</fullName>
    </recommendedName>
</protein>
<dbReference type="InterPro" id="IPR026875">
    <property type="entry name" value="PHydrolase_assoc_dom"/>
</dbReference>
<dbReference type="NCBIfam" id="TIGR01353">
    <property type="entry name" value="dGTP_triPase"/>
    <property type="match status" value="1"/>
</dbReference>
<dbReference type="InterPro" id="IPR006261">
    <property type="entry name" value="dGTPase"/>
</dbReference>
<evidence type="ECO:0000313" key="4">
    <source>
        <dbReference type="EMBL" id="MBM6878402.1"/>
    </source>
</evidence>
<dbReference type="NCBIfam" id="NF002327">
    <property type="entry name" value="PRK01286.1-2"/>
    <property type="match status" value="1"/>
</dbReference>
<dbReference type="PANTHER" id="PTHR35795">
    <property type="entry name" value="SLR1885 PROTEIN"/>
    <property type="match status" value="1"/>
</dbReference>
<dbReference type="Gene3D" id="1.10.3210.10">
    <property type="entry name" value="Hypothetical protein af1432"/>
    <property type="match status" value="1"/>
</dbReference>
<accession>A0ABS2GC07</accession>
<proteinExistence type="inferred from homology"/>
<comment type="caution">
    <text evidence="4">The sequence shown here is derived from an EMBL/GenBank/DDBJ whole genome shotgun (WGS) entry which is preliminary data.</text>
</comment>
<comment type="similarity">
    <text evidence="2">Belongs to the dGTPase family. Type 2 subfamily.</text>
</comment>
<dbReference type="Pfam" id="PF01966">
    <property type="entry name" value="HD"/>
    <property type="match status" value="1"/>
</dbReference>
<feature type="domain" description="HD" evidence="3">
    <location>
        <begin position="75"/>
        <end position="188"/>
    </location>
</feature>
<dbReference type="EMBL" id="JACSNV010000013">
    <property type="protein sequence ID" value="MBM6878402.1"/>
    <property type="molecule type" value="Genomic_DNA"/>
</dbReference>
<evidence type="ECO:0000259" key="3">
    <source>
        <dbReference type="PROSITE" id="PS51831"/>
    </source>
</evidence>
<dbReference type="SUPFAM" id="SSF109604">
    <property type="entry name" value="HD-domain/PDEase-like"/>
    <property type="match status" value="1"/>
</dbReference>
<dbReference type="Pfam" id="PF13286">
    <property type="entry name" value="HD_assoc"/>
    <property type="match status" value="1"/>
</dbReference>
<dbReference type="PROSITE" id="PS51831">
    <property type="entry name" value="HD"/>
    <property type="match status" value="1"/>
</dbReference>
<evidence type="ECO:0000313" key="5">
    <source>
        <dbReference type="Proteomes" id="UP000729290"/>
    </source>
</evidence>
<evidence type="ECO:0000256" key="1">
    <source>
        <dbReference type="ARBA" id="ARBA00022801"/>
    </source>
</evidence>
<dbReference type="PANTHER" id="PTHR35795:SF1">
    <property type="entry name" value="BIS(5'-NUCLEOSYL)-TETRAPHOSPHATASE, SYMMETRICAL"/>
    <property type="match status" value="1"/>
</dbReference>
<dbReference type="InterPro" id="IPR051094">
    <property type="entry name" value="Diverse_Catalytic_Enzymes"/>
</dbReference>
<dbReference type="InterPro" id="IPR023023">
    <property type="entry name" value="dNTPase_2"/>
</dbReference>
<name>A0ABS2GC07_9FIRM</name>
<dbReference type="InterPro" id="IPR006674">
    <property type="entry name" value="HD_domain"/>
</dbReference>
<sequence>MEYRLFQEELEEKTLSQFAAKSAQTRGRAKAEEKCDIRTDFQRDRDRIIHCKAFRRMKHKTQVFISPEGDHYRTRLTHTLEVSQIARTISRTLRLNEDLTEAIALGHDLGHTPFGHAGERKLDELCKNMGGFAHNEQSLRMVDRLEKDGAGLNLTWEVRDGILNHRTSGSPATLEGKVVQLSDKIAYTNHDIDDAIRAGMLRPEDIPAEYVAVIGGTSSKRINAMIRDTIQNSMGKGDICMSPQMRQTLMGLRAFMFQRVYASPVALAEHKKADKIVGDLFAYYMDHPDEMDEEFLRLMAEGETKQQTVCDYVACMTDRFAVARFKKIFIPEEWSVL</sequence>
<dbReference type="Proteomes" id="UP000729290">
    <property type="component" value="Unassembled WGS sequence"/>
</dbReference>
<gene>
    <name evidence="4" type="ORF">H9X83_09585</name>
</gene>
<evidence type="ECO:0000256" key="2">
    <source>
        <dbReference type="HAMAP-Rule" id="MF_01212"/>
    </source>
</evidence>
<organism evidence="4 5">
    <name type="scientific">Anaerotignum lactatifermentans</name>
    <dbReference type="NCBI Taxonomy" id="160404"/>
    <lineage>
        <taxon>Bacteria</taxon>
        <taxon>Bacillati</taxon>
        <taxon>Bacillota</taxon>
        <taxon>Clostridia</taxon>
        <taxon>Lachnospirales</taxon>
        <taxon>Anaerotignaceae</taxon>
        <taxon>Anaerotignum</taxon>
    </lineage>
</organism>
<keyword evidence="1 2" id="KW-0378">Hydrolase</keyword>
<dbReference type="SMART" id="SM00471">
    <property type="entry name" value="HDc"/>
    <property type="match status" value="1"/>
</dbReference>
<keyword evidence="5" id="KW-1185">Reference proteome</keyword>
<dbReference type="HAMAP" id="MF_01212">
    <property type="entry name" value="dGTPase_type2"/>
    <property type="match status" value="1"/>
</dbReference>
<reference evidence="4 5" key="1">
    <citation type="journal article" date="2021" name="Sci. Rep.">
        <title>The distribution of antibiotic resistance genes in chicken gut microbiota commensals.</title>
        <authorList>
            <person name="Juricova H."/>
            <person name="Matiasovicova J."/>
            <person name="Kubasova T."/>
            <person name="Cejkova D."/>
            <person name="Rychlik I."/>
        </authorList>
    </citation>
    <scope>NUCLEOTIDE SEQUENCE [LARGE SCALE GENOMIC DNA]</scope>
    <source>
        <strain evidence="4 5">An431b</strain>
    </source>
</reference>